<protein>
    <submittedName>
        <fullName evidence="1">Uncharacterized protein</fullName>
    </submittedName>
</protein>
<reference evidence="1 2" key="1">
    <citation type="journal article" date="2015" name="Int J Genomics">
        <title>Comparative Genomics Revealed Genetic Diversity and Species/Strain-Level Differences in Carbohydrate Metabolism of Three Probiotic Bifidobacterial Species.</title>
        <authorList>
            <person name="Odamaki T."/>
            <person name="Horigome A."/>
            <person name="Sugahara H."/>
            <person name="Hashikura N."/>
            <person name="Minami J."/>
            <person name="Xiao J.Z."/>
            <person name="Abe F."/>
        </authorList>
    </citation>
    <scope>NUCLEOTIDE SEQUENCE [LARGE SCALE GENOMIC DNA]</scope>
    <source>
        <strain evidence="1 2">MCC 0483</strain>
    </source>
</reference>
<accession>A0AB34T7Z6</accession>
<dbReference type="AlphaFoldDB" id="A0AB34T7Z6"/>
<name>A0AB34T7Z6_9BIFI</name>
<evidence type="ECO:0000313" key="2">
    <source>
        <dbReference type="Proteomes" id="UP000037239"/>
    </source>
</evidence>
<organism evidence="1 2">
    <name type="scientific">Bifidobacterium animalis subsp. animalis MCC 0483</name>
    <dbReference type="NCBI Taxonomy" id="1365955"/>
    <lineage>
        <taxon>Bacteria</taxon>
        <taxon>Bacillati</taxon>
        <taxon>Actinomycetota</taxon>
        <taxon>Actinomycetes</taxon>
        <taxon>Bifidobacteriales</taxon>
        <taxon>Bifidobacteriaceae</taxon>
        <taxon>Bifidobacterium</taxon>
    </lineage>
</organism>
<evidence type="ECO:0000313" key="1">
    <source>
        <dbReference type="EMBL" id="KOA48432.1"/>
    </source>
</evidence>
<dbReference type="Proteomes" id="UP000037239">
    <property type="component" value="Unassembled WGS sequence"/>
</dbReference>
<comment type="caution">
    <text evidence="1">The sequence shown here is derived from an EMBL/GenBank/DDBJ whole genome shotgun (WGS) entry which is preliminary data.</text>
</comment>
<dbReference type="EMBL" id="AWFK01000015">
    <property type="protein sequence ID" value="KOA48432.1"/>
    <property type="molecule type" value="Genomic_DNA"/>
</dbReference>
<sequence>MRQEENKGMPHTIEMQEYMTLAETQEAFATAAILEGFHARFQICAFPDLYIQSVKHPNAHFVTMEYGDDELTYNEDDEWSPANPSDMLYSGLSISYPFNPTNNTCTEPGRIIQTWRSLRTRDIADKFGIITDPDNHSIISNLFGIIFLDHGIILPITAASTITLTDFDDGGLDYIVAIDQRILERSSLFRYQFESLAEFVAHPRGQQIVDLSMHDVILDLPSAPAQNEDQIGKFPSFNMSDGLGDPAQLQNPQPRPTPPQYCVDPCDPNPVYLFDDLQSQRSNKILKQNCSYFSRMVRAVKPSAKDLVRARR</sequence>
<gene>
    <name evidence="1" type="ORF">BAAM0483_08075</name>
</gene>
<proteinExistence type="predicted"/>